<proteinExistence type="inferred from homology"/>
<dbReference type="InterPro" id="IPR045851">
    <property type="entry name" value="AMP-bd_C_sf"/>
</dbReference>
<dbReference type="InterPro" id="IPR025110">
    <property type="entry name" value="AMP-bd_C"/>
</dbReference>
<feature type="domain" description="AMP-binding enzyme C-terminal" evidence="3">
    <location>
        <begin position="2"/>
        <end position="73"/>
    </location>
</feature>
<dbReference type="PANTHER" id="PTHR43201:SF5">
    <property type="entry name" value="MEDIUM-CHAIN ACYL-COA LIGASE ACSF2, MITOCHONDRIAL"/>
    <property type="match status" value="1"/>
</dbReference>
<dbReference type="GO" id="GO:0006631">
    <property type="term" value="P:fatty acid metabolic process"/>
    <property type="evidence" value="ECO:0007669"/>
    <property type="project" value="TreeGrafter"/>
</dbReference>
<gene>
    <name evidence="4" type="ORF">L0M99_09660</name>
</gene>
<evidence type="ECO:0000256" key="1">
    <source>
        <dbReference type="ARBA" id="ARBA00006432"/>
    </source>
</evidence>
<evidence type="ECO:0000259" key="3">
    <source>
        <dbReference type="Pfam" id="PF13193"/>
    </source>
</evidence>
<dbReference type="Pfam" id="PF13193">
    <property type="entry name" value="AMP-binding_C"/>
    <property type="match status" value="1"/>
</dbReference>
<dbReference type="PANTHER" id="PTHR43201">
    <property type="entry name" value="ACYL-COA SYNTHETASE"/>
    <property type="match status" value="1"/>
</dbReference>
<sequence>MLARMEGVQSAYVVGVPDMKWGEAVNAVLVMEDGYATPSLSEVRAFAGRYLARFEVPQRVSVVDSLPVSSNGKATVSALRAVFTHQD</sequence>
<organism evidence="4 5">
    <name type="scientific">Varibaculum cambriense</name>
    <dbReference type="NCBI Taxonomy" id="184870"/>
    <lineage>
        <taxon>Bacteria</taxon>
        <taxon>Bacillati</taxon>
        <taxon>Actinomycetota</taxon>
        <taxon>Actinomycetes</taxon>
        <taxon>Actinomycetales</taxon>
        <taxon>Actinomycetaceae</taxon>
        <taxon>Varibaculum</taxon>
    </lineage>
</organism>
<dbReference type="GO" id="GO:0031956">
    <property type="term" value="F:medium-chain fatty acid-CoA ligase activity"/>
    <property type="evidence" value="ECO:0007669"/>
    <property type="project" value="TreeGrafter"/>
</dbReference>
<dbReference type="Gene3D" id="3.30.300.30">
    <property type="match status" value="1"/>
</dbReference>
<dbReference type="AlphaFoldDB" id="A0AAJ1EY56"/>
<evidence type="ECO:0000313" key="4">
    <source>
        <dbReference type="EMBL" id="MCG4618744.1"/>
    </source>
</evidence>
<comment type="caution">
    <text evidence="4">The sequence shown here is derived from an EMBL/GenBank/DDBJ whole genome shotgun (WGS) entry which is preliminary data.</text>
</comment>
<dbReference type="SUPFAM" id="SSF56801">
    <property type="entry name" value="Acetyl-CoA synthetase-like"/>
    <property type="match status" value="1"/>
</dbReference>
<protein>
    <recommendedName>
        <fullName evidence="3">AMP-binding enzyme C-terminal domain-containing protein</fullName>
    </recommendedName>
</protein>
<accession>A0AAJ1EY56</accession>
<comment type="similarity">
    <text evidence="1">Belongs to the ATP-dependent AMP-binding enzyme family.</text>
</comment>
<keyword evidence="2" id="KW-0436">Ligase</keyword>
<evidence type="ECO:0000313" key="5">
    <source>
        <dbReference type="Proteomes" id="UP001200537"/>
    </source>
</evidence>
<dbReference type="EMBL" id="JAKNHJ010000029">
    <property type="protein sequence ID" value="MCG4618744.1"/>
    <property type="molecule type" value="Genomic_DNA"/>
</dbReference>
<name>A0AAJ1EY56_9ACTO</name>
<reference evidence="4" key="1">
    <citation type="submission" date="2022-01" db="EMBL/GenBank/DDBJ databases">
        <title>Collection of gut derived symbiotic bacterial strains cultured from healthy donors.</title>
        <authorList>
            <person name="Lin H."/>
            <person name="Kohout C."/>
            <person name="Waligurski E."/>
            <person name="Pamer E.G."/>
        </authorList>
    </citation>
    <scope>NUCLEOTIDE SEQUENCE</scope>
    <source>
        <strain evidence="4">DFI.7.46</strain>
    </source>
</reference>
<dbReference type="Proteomes" id="UP001200537">
    <property type="component" value="Unassembled WGS sequence"/>
</dbReference>
<evidence type="ECO:0000256" key="2">
    <source>
        <dbReference type="ARBA" id="ARBA00022598"/>
    </source>
</evidence>
<dbReference type="RefSeq" id="WP_238128450.1">
    <property type="nucleotide sequence ID" value="NZ_JAKNHJ010000029.1"/>
</dbReference>